<dbReference type="EMBL" id="FMCT01000002">
    <property type="protein sequence ID" value="SCE81089.1"/>
    <property type="molecule type" value="Genomic_DNA"/>
</dbReference>
<dbReference type="GO" id="GO:0015074">
    <property type="term" value="P:DNA integration"/>
    <property type="evidence" value="ECO:0007669"/>
    <property type="project" value="InterPro"/>
</dbReference>
<gene>
    <name evidence="2" type="ORF">GA0070563_102158</name>
</gene>
<dbReference type="GO" id="GO:0006310">
    <property type="term" value="P:DNA recombination"/>
    <property type="evidence" value="ECO:0007669"/>
    <property type="project" value="UniProtKB-KW"/>
</dbReference>
<keyword evidence="1" id="KW-0233">DNA recombination</keyword>
<proteinExistence type="predicted"/>
<dbReference type="GO" id="GO:0003677">
    <property type="term" value="F:DNA binding"/>
    <property type="evidence" value="ECO:0007669"/>
    <property type="project" value="InterPro"/>
</dbReference>
<evidence type="ECO:0000256" key="1">
    <source>
        <dbReference type="ARBA" id="ARBA00023172"/>
    </source>
</evidence>
<keyword evidence="3" id="KW-1185">Reference proteome</keyword>
<dbReference type="SUPFAM" id="SSF56349">
    <property type="entry name" value="DNA breaking-rejoining enzymes"/>
    <property type="match status" value="1"/>
</dbReference>
<protein>
    <submittedName>
        <fullName evidence="2">Phage integrase family protein</fullName>
    </submittedName>
</protein>
<dbReference type="InterPro" id="IPR013762">
    <property type="entry name" value="Integrase-like_cat_sf"/>
</dbReference>
<dbReference type="Gene3D" id="1.10.443.10">
    <property type="entry name" value="Intergrase catalytic core"/>
    <property type="match status" value="1"/>
</dbReference>
<accession>A0A1C4VBE6</accession>
<dbReference type="AlphaFoldDB" id="A0A1C4VBE6"/>
<dbReference type="Proteomes" id="UP000183585">
    <property type="component" value="Unassembled WGS sequence"/>
</dbReference>
<dbReference type="RefSeq" id="WP_256095322.1">
    <property type="nucleotide sequence ID" value="NZ_FMCT01000002.1"/>
</dbReference>
<reference evidence="3" key="1">
    <citation type="submission" date="2016-06" db="EMBL/GenBank/DDBJ databases">
        <authorList>
            <person name="Varghese N."/>
            <person name="Submissions Spin"/>
        </authorList>
    </citation>
    <scope>NUCLEOTIDE SEQUENCE [LARGE SCALE GENOMIC DNA]</scope>
    <source>
        <strain evidence="3">DSM 43168</strain>
    </source>
</reference>
<name>A0A1C4VBE6_9ACTN</name>
<organism evidence="2 3">
    <name type="scientific">Micromonospora carbonacea</name>
    <dbReference type="NCBI Taxonomy" id="47853"/>
    <lineage>
        <taxon>Bacteria</taxon>
        <taxon>Bacillati</taxon>
        <taxon>Actinomycetota</taxon>
        <taxon>Actinomycetes</taxon>
        <taxon>Micromonosporales</taxon>
        <taxon>Micromonosporaceae</taxon>
        <taxon>Micromonospora</taxon>
    </lineage>
</organism>
<sequence>MVPLIEEVRPVVVRRLDSVAAPQSRLFTEPRGGRLSTAVLRGATHWDEVVTKLGHEHLRRHDLRHTGLTWMPTPGCPVRMVLRIASHGR</sequence>
<evidence type="ECO:0000313" key="2">
    <source>
        <dbReference type="EMBL" id="SCE81089.1"/>
    </source>
</evidence>
<evidence type="ECO:0000313" key="3">
    <source>
        <dbReference type="Proteomes" id="UP000183585"/>
    </source>
</evidence>
<dbReference type="InterPro" id="IPR011010">
    <property type="entry name" value="DNA_brk_join_enz"/>
</dbReference>